<comment type="caution">
    <text evidence="1">The sequence shown here is derived from an EMBL/GenBank/DDBJ whole genome shotgun (WGS) entry which is preliminary data.</text>
</comment>
<reference evidence="1 2" key="1">
    <citation type="submission" date="2024-01" db="EMBL/GenBank/DDBJ databases">
        <title>Genome assemblies of Stephania.</title>
        <authorList>
            <person name="Yang L."/>
        </authorList>
    </citation>
    <scope>NUCLEOTIDE SEQUENCE [LARGE SCALE GENOMIC DNA]</scope>
    <source>
        <strain evidence="1">YNDBR</strain>
        <tissue evidence="1">Leaf</tissue>
    </source>
</reference>
<dbReference type="EMBL" id="JBBNAF010000002">
    <property type="protein sequence ID" value="KAK9162275.1"/>
    <property type="molecule type" value="Genomic_DNA"/>
</dbReference>
<evidence type="ECO:0000313" key="1">
    <source>
        <dbReference type="EMBL" id="KAK9162275.1"/>
    </source>
</evidence>
<dbReference type="Proteomes" id="UP001420932">
    <property type="component" value="Unassembled WGS sequence"/>
</dbReference>
<keyword evidence="2" id="KW-1185">Reference proteome</keyword>
<sequence>MLCCFELMGGSTPKIAHCCLFLNKRTQANGFFYKAASTERSTLAQSCEEQRTFSVSVNFKYLAKKLSKLQVFGNAIINQISNACTVMQIMLIYI</sequence>
<name>A0AAP0L1R9_9MAGN</name>
<proteinExistence type="predicted"/>
<organism evidence="1 2">
    <name type="scientific">Stephania yunnanensis</name>
    <dbReference type="NCBI Taxonomy" id="152371"/>
    <lineage>
        <taxon>Eukaryota</taxon>
        <taxon>Viridiplantae</taxon>
        <taxon>Streptophyta</taxon>
        <taxon>Embryophyta</taxon>
        <taxon>Tracheophyta</taxon>
        <taxon>Spermatophyta</taxon>
        <taxon>Magnoliopsida</taxon>
        <taxon>Ranunculales</taxon>
        <taxon>Menispermaceae</taxon>
        <taxon>Menispermoideae</taxon>
        <taxon>Cissampelideae</taxon>
        <taxon>Stephania</taxon>
    </lineage>
</organism>
<accession>A0AAP0L1R9</accession>
<dbReference type="AlphaFoldDB" id="A0AAP0L1R9"/>
<gene>
    <name evidence="1" type="ORF">Syun_003177</name>
</gene>
<protein>
    <submittedName>
        <fullName evidence="1">Uncharacterized protein</fullName>
    </submittedName>
</protein>
<evidence type="ECO:0000313" key="2">
    <source>
        <dbReference type="Proteomes" id="UP001420932"/>
    </source>
</evidence>